<dbReference type="GO" id="GO:0007596">
    <property type="term" value="P:blood coagulation"/>
    <property type="evidence" value="ECO:0007669"/>
    <property type="project" value="UniProtKB-KW"/>
</dbReference>
<evidence type="ECO:0000256" key="9">
    <source>
        <dbReference type="ARBA" id="ARBA00023180"/>
    </source>
</evidence>
<reference evidence="12 13" key="1">
    <citation type="journal article" date="2024" name="G3 (Bethesda)">
        <title>A hybrid genome assembly of the endangered aye-aye (Daubentonia madagascariensis).</title>
        <authorList>
            <person name="Versoza C.J."/>
            <person name="Pfeifer S.P."/>
        </authorList>
    </citation>
    <scope>NUCLEOTIDE SEQUENCE [LARGE SCALE GENOMIC DNA]</scope>
    <source>
        <strain evidence="12">6821</strain>
    </source>
</reference>
<gene>
    <name evidence="12" type="ORF">WCI35_015450</name>
</gene>
<organism evidence="12 13">
    <name type="scientific">Daubentonia madagascariensis</name>
    <name type="common">Aye-aye</name>
    <name type="synonym">Sciurus madagascariensis</name>
    <dbReference type="NCBI Taxonomy" id="31869"/>
    <lineage>
        <taxon>Eukaryota</taxon>
        <taxon>Metazoa</taxon>
        <taxon>Chordata</taxon>
        <taxon>Craniata</taxon>
        <taxon>Vertebrata</taxon>
        <taxon>Euteleostomi</taxon>
        <taxon>Mammalia</taxon>
        <taxon>Eutheria</taxon>
        <taxon>Euarchontoglires</taxon>
        <taxon>Primates</taxon>
        <taxon>Strepsirrhini</taxon>
        <taxon>Chiromyiformes</taxon>
        <taxon>Daubentoniidae</taxon>
        <taxon>Daubentonia</taxon>
    </lineage>
</organism>
<protein>
    <submittedName>
        <fullName evidence="12">Tissue factor pathway inhibitor 2 isoform 3</fullName>
    </submittedName>
</protein>
<dbReference type="InterPro" id="IPR008296">
    <property type="entry name" value="TFPI-like"/>
</dbReference>
<dbReference type="PRINTS" id="PR00759">
    <property type="entry name" value="BASICPTASE"/>
</dbReference>
<keyword evidence="13" id="KW-1185">Reference proteome</keyword>
<comment type="caution">
    <text evidence="12">The sequence shown here is derived from an EMBL/GenBank/DDBJ whole genome shotgun (WGS) entry which is preliminary data.</text>
</comment>
<dbReference type="PANTHER" id="PTHR10083:SF328">
    <property type="entry name" value="TISSUE FACTOR PATHWAY INHIBITOR"/>
    <property type="match status" value="1"/>
</dbReference>
<dbReference type="Pfam" id="PF00014">
    <property type="entry name" value="Kunitz_BPTI"/>
    <property type="match status" value="2"/>
</dbReference>
<dbReference type="Proteomes" id="UP001610411">
    <property type="component" value="Unassembled WGS sequence"/>
</dbReference>
<proteinExistence type="predicted"/>
<keyword evidence="6" id="KW-0722">Serine protease inhibitor</keyword>
<dbReference type="PROSITE" id="PS50279">
    <property type="entry name" value="BPTI_KUNITZ_2"/>
    <property type="match status" value="2"/>
</dbReference>
<dbReference type="PIRSF" id="PIRSF001620">
    <property type="entry name" value="TFPI"/>
    <property type="match status" value="1"/>
</dbReference>
<evidence type="ECO:0000256" key="8">
    <source>
        <dbReference type="ARBA" id="ARBA00023157"/>
    </source>
</evidence>
<accession>A0ABD2EEL0</accession>
<sequence>MDPARPLGLLLLPLLLIGAARGDAAQAPTGNNAEICLLPPDEGPCRAQIPSYYYDRYTQSCRQFMYGGCEGNANNFETWEACDEACWRIEKVPKVCRLEVSENQCGESTEEYFFNLSSMTCEKFLFGGCHRNENRFPDEATCMSFCAPKKNTKPVRPSLTLAAEGMKITLLTRKIANMFVQKP</sequence>
<keyword evidence="7" id="KW-0094">Blood coagulation</keyword>
<dbReference type="InterPro" id="IPR002223">
    <property type="entry name" value="Kunitz_BPTI"/>
</dbReference>
<dbReference type="EMBL" id="JBFSEQ010000005">
    <property type="protein sequence ID" value="KAL2777377.1"/>
    <property type="molecule type" value="Genomic_DNA"/>
</dbReference>
<feature type="domain" description="BPTI/Kunitz inhibitor" evidence="11">
    <location>
        <begin position="96"/>
        <end position="146"/>
    </location>
</feature>
<evidence type="ECO:0000256" key="3">
    <source>
        <dbReference type="ARBA" id="ARBA00022690"/>
    </source>
</evidence>
<dbReference type="SMART" id="SM00131">
    <property type="entry name" value="KU"/>
    <property type="match status" value="2"/>
</dbReference>
<comment type="subcellular location">
    <subcellularLocation>
        <location evidence="1">Secreted</location>
    </subcellularLocation>
</comment>
<keyword evidence="2" id="KW-0964">Secreted</keyword>
<dbReference type="GO" id="GO:0005576">
    <property type="term" value="C:extracellular region"/>
    <property type="evidence" value="ECO:0007669"/>
    <property type="project" value="UniProtKB-SubCell"/>
</dbReference>
<keyword evidence="4" id="KW-0356">Hemostasis</keyword>
<evidence type="ECO:0000256" key="4">
    <source>
        <dbReference type="ARBA" id="ARBA00022696"/>
    </source>
</evidence>
<evidence type="ECO:0000256" key="5">
    <source>
        <dbReference type="ARBA" id="ARBA00022737"/>
    </source>
</evidence>
<dbReference type="InterPro" id="IPR050098">
    <property type="entry name" value="TFPI/VKTCI-like"/>
</dbReference>
<evidence type="ECO:0000313" key="12">
    <source>
        <dbReference type="EMBL" id="KAL2777377.1"/>
    </source>
</evidence>
<keyword evidence="10" id="KW-0732">Signal</keyword>
<feature type="domain" description="BPTI/Kunitz inhibitor" evidence="11">
    <location>
        <begin position="36"/>
        <end position="86"/>
    </location>
</feature>
<dbReference type="FunFam" id="4.10.410.10:FF:000011">
    <property type="entry name" value="Tissue factor pathway inhibitor"/>
    <property type="match status" value="1"/>
</dbReference>
<dbReference type="InterPro" id="IPR036880">
    <property type="entry name" value="Kunitz_BPTI_sf"/>
</dbReference>
<keyword evidence="8" id="KW-1015">Disulfide bond</keyword>
<keyword evidence="3" id="KW-0646">Protease inhibitor</keyword>
<dbReference type="PANTHER" id="PTHR10083">
    <property type="entry name" value="KUNITZ-TYPE PROTEASE INHIBITOR-RELATED"/>
    <property type="match status" value="1"/>
</dbReference>
<feature type="signal peptide" evidence="10">
    <location>
        <begin position="1"/>
        <end position="22"/>
    </location>
</feature>
<keyword evidence="9" id="KW-0325">Glycoprotein</keyword>
<dbReference type="SUPFAM" id="SSF57362">
    <property type="entry name" value="BPTI-like"/>
    <property type="match status" value="2"/>
</dbReference>
<name>A0ABD2EEL0_DAUMA</name>
<evidence type="ECO:0000256" key="10">
    <source>
        <dbReference type="SAM" id="SignalP"/>
    </source>
</evidence>
<evidence type="ECO:0000256" key="1">
    <source>
        <dbReference type="ARBA" id="ARBA00004613"/>
    </source>
</evidence>
<feature type="chain" id="PRO_5044844784" evidence="10">
    <location>
        <begin position="23"/>
        <end position="183"/>
    </location>
</feature>
<evidence type="ECO:0000313" key="13">
    <source>
        <dbReference type="Proteomes" id="UP001610411"/>
    </source>
</evidence>
<keyword evidence="5" id="KW-0677">Repeat</keyword>
<evidence type="ECO:0000259" key="11">
    <source>
        <dbReference type="PROSITE" id="PS50279"/>
    </source>
</evidence>
<dbReference type="PROSITE" id="PS00280">
    <property type="entry name" value="BPTI_KUNITZ_1"/>
    <property type="match status" value="2"/>
</dbReference>
<dbReference type="Gene3D" id="4.10.410.10">
    <property type="entry name" value="Pancreatic trypsin inhibitor Kunitz domain"/>
    <property type="match status" value="2"/>
</dbReference>
<evidence type="ECO:0000256" key="7">
    <source>
        <dbReference type="ARBA" id="ARBA00023084"/>
    </source>
</evidence>
<dbReference type="FunFam" id="4.10.410.10:FF:000004">
    <property type="entry name" value="Tissue factor pathway inhibitor"/>
    <property type="match status" value="1"/>
</dbReference>
<dbReference type="CDD" id="cd22616">
    <property type="entry name" value="Kunitz_TFPI2_1-like"/>
    <property type="match status" value="1"/>
</dbReference>
<dbReference type="AlphaFoldDB" id="A0ABD2EEL0"/>
<evidence type="ECO:0000256" key="6">
    <source>
        <dbReference type="ARBA" id="ARBA00022900"/>
    </source>
</evidence>
<evidence type="ECO:0000256" key="2">
    <source>
        <dbReference type="ARBA" id="ARBA00022525"/>
    </source>
</evidence>
<dbReference type="InterPro" id="IPR020901">
    <property type="entry name" value="Prtase_inh_Kunz-CS"/>
</dbReference>
<dbReference type="GO" id="GO:0004867">
    <property type="term" value="F:serine-type endopeptidase inhibitor activity"/>
    <property type="evidence" value="ECO:0007669"/>
    <property type="project" value="UniProtKB-KW"/>
</dbReference>